<dbReference type="EMBL" id="JADGJH010000340">
    <property type="protein sequence ID" value="KAJ3130895.1"/>
    <property type="molecule type" value="Genomic_DNA"/>
</dbReference>
<reference evidence="2" key="1">
    <citation type="submission" date="2020-05" db="EMBL/GenBank/DDBJ databases">
        <title>Phylogenomic resolution of chytrid fungi.</title>
        <authorList>
            <person name="Stajich J.E."/>
            <person name="Amses K."/>
            <person name="Simmons R."/>
            <person name="Seto K."/>
            <person name="Myers J."/>
            <person name="Bonds A."/>
            <person name="Quandt C.A."/>
            <person name="Barry K."/>
            <person name="Liu P."/>
            <person name="Grigoriev I."/>
            <person name="Longcore J.E."/>
            <person name="James T.Y."/>
        </authorList>
    </citation>
    <scope>NUCLEOTIDE SEQUENCE</scope>
    <source>
        <strain evidence="2">JEL0513</strain>
    </source>
</reference>
<evidence type="ECO:0000256" key="1">
    <source>
        <dbReference type="SAM" id="Phobius"/>
    </source>
</evidence>
<proteinExistence type="predicted"/>
<keyword evidence="1" id="KW-0812">Transmembrane</keyword>
<keyword evidence="3" id="KW-1185">Reference proteome</keyword>
<keyword evidence="1" id="KW-1133">Transmembrane helix</keyword>
<name>A0AAD5XK41_9FUNG</name>
<protein>
    <submittedName>
        <fullName evidence="2">Uncharacterized protein</fullName>
    </submittedName>
</protein>
<dbReference type="AlphaFoldDB" id="A0AAD5XK41"/>
<comment type="caution">
    <text evidence="2">The sequence shown here is derived from an EMBL/GenBank/DDBJ whole genome shotgun (WGS) entry which is preliminary data.</text>
</comment>
<sequence>MSQLKELEGILYLVNSCVAGLCFRGFTAVLTVICLPMAANLAQHESEIVRKRVDARERINTESGMNRNYKPLK</sequence>
<evidence type="ECO:0000313" key="3">
    <source>
        <dbReference type="Proteomes" id="UP001211907"/>
    </source>
</evidence>
<feature type="transmembrane region" description="Helical" evidence="1">
    <location>
        <begin position="12"/>
        <end position="42"/>
    </location>
</feature>
<gene>
    <name evidence="2" type="ORF">HK100_007238</name>
</gene>
<keyword evidence="1" id="KW-0472">Membrane</keyword>
<evidence type="ECO:0000313" key="2">
    <source>
        <dbReference type="EMBL" id="KAJ3130895.1"/>
    </source>
</evidence>
<accession>A0AAD5XK41</accession>
<organism evidence="2 3">
    <name type="scientific">Physocladia obscura</name>
    <dbReference type="NCBI Taxonomy" id="109957"/>
    <lineage>
        <taxon>Eukaryota</taxon>
        <taxon>Fungi</taxon>
        <taxon>Fungi incertae sedis</taxon>
        <taxon>Chytridiomycota</taxon>
        <taxon>Chytridiomycota incertae sedis</taxon>
        <taxon>Chytridiomycetes</taxon>
        <taxon>Chytridiales</taxon>
        <taxon>Chytriomycetaceae</taxon>
        <taxon>Physocladia</taxon>
    </lineage>
</organism>
<dbReference type="Proteomes" id="UP001211907">
    <property type="component" value="Unassembled WGS sequence"/>
</dbReference>